<feature type="domain" description="Myb-like" evidence="3">
    <location>
        <begin position="306"/>
        <end position="361"/>
    </location>
</feature>
<evidence type="ECO:0000313" key="6">
    <source>
        <dbReference type="EMBL" id="KAF5097618.1"/>
    </source>
</evidence>
<dbReference type="InterPro" id="IPR017930">
    <property type="entry name" value="Myb_dom"/>
</dbReference>
<dbReference type="Gene3D" id="1.10.246.220">
    <property type="match status" value="1"/>
</dbReference>
<accession>A0A0J9X5Y1</accession>
<feature type="compositionally biased region" description="Basic and acidic residues" evidence="2">
    <location>
        <begin position="677"/>
        <end position="700"/>
    </location>
</feature>
<evidence type="ECO:0000313" key="5">
    <source>
        <dbReference type="EMBL" id="CDO52163.1"/>
    </source>
</evidence>
<feature type="domain" description="Myb-like" evidence="3">
    <location>
        <begin position="392"/>
        <end position="446"/>
    </location>
</feature>
<dbReference type="InterPro" id="IPR009057">
    <property type="entry name" value="Homeodomain-like_sf"/>
</dbReference>
<feature type="domain" description="HTH myb-type" evidence="4">
    <location>
        <begin position="306"/>
        <end position="365"/>
    </location>
</feature>
<feature type="region of interest" description="Disordered" evidence="2">
    <location>
        <begin position="237"/>
        <end position="258"/>
    </location>
</feature>
<organism evidence="5 7">
    <name type="scientific">Geotrichum candidum</name>
    <name type="common">Oospora lactis</name>
    <name type="synonym">Dipodascus geotrichum</name>
    <dbReference type="NCBI Taxonomy" id="1173061"/>
    <lineage>
        <taxon>Eukaryota</taxon>
        <taxon>Fungi</taxon>
        <taxon>Dikarya</taxon>
        <taxon>Ascomycota</taxon>
        <taxon>Saccharomycotina</taxon>
        <taxon>Dipodascomycetes</taxon>
        <taxon>Dipodascales</taxon>
        <taxon>Dipodascaceae</taxon>
        <taxon>Geotrichum</taxon>
    </lineage>
</organism>
<evidence type="ECO:0000259" key="3">
    <source>
        <dbReference type="PROSITE" id="PS50090"/>
    </source>
</evidence>
<dbReference type="EMBL" id="QQZK01000088">
    <property type="protein sequence ID" value="KAF5097618.1"/>
    <property type="molecule type" value="Genomic_DNA"/>
</dbReference>
<dbReference type="SMART" id="SM00717">
    <property type="entry name" value="SANT"/>
    <property type="match status" value="2"/>
</dbReference>
<keyword evidence="1" id="KW-0539">Nucleus</keyword>
<dbReference type="PROSITE" id="PS51294">
    <property type="entry name" value="HTH_MYB"/>
    <property type="match status" value="1"/>
</dbReference>
<feature type="compositionally biased region" description="Low complexity" evidence="2">
    <location>
        <begin position="640"/>
        <end position="650"/>
    </location>
</feature>
<dbReference type="PANTHER" id="PTHR46734">
    <property type="entry name" value="TELOMERIC REPEAT-BINDING FACTOR 1 TERF1"/>
    <property type="match status" value="1"/>
</dbReference>
<dbReference type="EMBL" id="CCBN010000002">
    <property type="protein sequence ID" value="CDO52163.1"/>
    <property type="molecule type" value="Genomic_DNA"/>
</dbReference>
<dbReference type="CDD" id="cd11660">
    <property type="entry name" value="SANT_TRF"/>
    <property type="match status" value="2"/>
</dbReference>
<dbReference type="STRING" id="1173061.A0A0J9X5Y1"/>
<dbReference type="PROSITE" id="PS50090">
    <property type="entry name" value="MYB_LIKE"/>
    <property type="match status" value="2"/>
</dbReference>
<reference evidence="5 7" key="1">
    <citation type="submission" date="2014-03" db="EMBL/GenBank/DDBJ databases">
        <authorList>
            <person name="Casaregola S."/>
        </authorList>
    </citation>
    <scope>NUCLEOTIDE SEQUENCE [LARGE SCALE GENOMIC DNA]</scope>
    <source>
        <strain evidence="5 7">CLIB 918</strain>
    </source>
</reference>
<feature type="region of interest" description="Disordered" evidence="2">
    <location>
        <begin position="1"/>
        <end position="33"/>
    </location>
</feature>
<dbReference type="AlphaFoldDB" id="A0A0J9X5Y1"/>
<dbReference type="SUPFAM" id="SSF46689">
    <property type="entry name" value="Homeodomain-like"/>
    <property type="match status" value="2"/>
</dbReference>
<comment type="caution">
    <text evidence="5">The sequence shown here is derived from an EMBL/GenBank/DDBJ whole genome shotgun (WGS) entry which is preliminary data.</text>
</comment>
<feature type="region of interest" description="Disordered" evidence="2">
    <location>
        <begin position="457"/>
        <end position="489"/>
    </location>
</feature>
<name>A0A0J9X5Y1_GEOCN</name>
<gene>
    <name evidence="5" type="ORF">BN980_GECA02s06731g</name>
    <name evidence="6" type="ORF">DV451_003755</name>
</gene>
<reference evidence="6" key="2">
    <citation type="journal article" date="2020" name="Front. Microbiol.">
        <title>Phenotypic and Genetic Characterization of the Cheese Ripening Yeast Geotrichum candidum.</title>
        <authorList>
            <person name="Perkins V."/>
            <person name="Vignola S."/>
            <person name="Lessard M.H."/>
            <person name="Plante P.L."/>
            <person name="Corbeil J."/>
            <person name="Dugat-Bony E."/>
            <person name="Frenette M."/>
            <person name="Labrie S."/>
        </authorList>
    </citation>
    <scope>NUCLEOTIDE SEQUENCE</scope>
    <source>
        <strain evidence="6">LMA-70</strain>
    </source>
</reference>
<evidence type="ECO:0000256" key="1">
    <source>
        <dbReference type="ARBA" id="ARBA00023242"/>
    </source>
</evidence>
<sequence>MPRQFKGEPKTSSRKQEENPNDNSEFFLLSNFDQTGNSVAADIDPEILREEEEQSARQAAAVNADDQQNIENHKDSLKGNSRALVDHGKRNDASGINLHDNSQLGDVSDSERDLGLLNNKSDFKMLQMAVDAAKLIEASDGDEESLLARKKDIERYLNASENSRIGDKAEQDDAQQKQNFQFNSGYQQGDGQNSAHNLFGHNLRMNRSHDGQVERQDPNTDLSESYSQYLRTNPESKIHQQQLRNLRQQQQQRQQQTMTGIRNTLSNVLSQEQIAAAAAAAGSGASGSNPLLGSSLMNAPHHSVNGKRRIRLRWSEEETKALIDGCKMHGVGNWKKILTDTRYRFNNRTAVDLKDRFRTSFPEEYSRLYPNARTHKSKRKVPPIDSSSLVKINRKERRSFTPLEDQRLLEGFERHGAAWSKIQRDESLGLGDRRSTDLRDRFRNAFPERYIAAGYKGRGTPKRTLQTLPNDADDNSYIKHNLDSTGTGSNSVNYPLISSLVASSSSYGGQGDGSDRGSSSGQVPMSPTFKAAAAAFANSNIDAELADAKHQEDVMSSIKLEGLNEDDDDDDVGDTGVLTDAERREIIQRQVELEQIRLQQEEKERQQQNQNGDDDKVDSNGSPSYSKQRRSRSASPTLIAAAAAAAAAAASVTDVATGGISATTVGGNPSGSGENGDDGKDSIKIGRVDGSKSGDNKPTDGDNSMTDPGLTESLYNGLFYNGSGQGR</sequence>
<evidence type="ECO:0000313" key="7">
    <source>
        <dbReference type="Proteomes" id="UP000242525"/>
    </source>
</evidence>
<feature type="compositionally biased region" description="Low complexity" evidence="2">
    <location>
        <begin position="240"/>
        <end position="256"/>
    </location>
</feature>
<evidence type="ECO:0000259" key="4">
    <source>
        <dbReference type="PROSITE" id="PS51294"/>
    </source>
</evidence>
<reference evidence="6" key="3">
    <citation type="submission" date="2020-01" db="EMBL/GenBank/DDBJ databases">
        <authorList>
            <person name="Perkins V."/>
            <person name="Lessard M.-H."/>
            <person name="Dugat-Bony E."/>
            <person name="Frenette M."/>
            <person name="Labrie S."/>
        </authorList>
    </citation>
    <scope>NUCLEOTIDE SEQUENCE</scope>
    <source>
        <strain evidence="6">LMA-70</strain>
    </source>
</reference>
<feature type="region of interest" description="Disordered" evidence="2">
    <location>
        <begin position="504"/>
        <end position="525"/>
    </location>
</feature>
<keyword evidence="7" id="KW-1185">Reference proteome</keyword>
<feature type="compositionally biased region" description="Low complexity" evidence="2">
    <location>
        <begin position="56"/>
        <end position="69"/>
    </location>
</feature>
<dbReference type="InterPro" id="IPR052450">
    <property type="entry name" value="TRBD-Containing_Protein"/>
</dbReference>
<evidence type="ECO:0000256" key="2">
    <source>
        <dbReference type="SAM" id="MobiDB-lite"/>
    </source>
</evidence>
<protein>
    <submittedName>
        <fullName evidence="5">Uncharacterized protein</fullName>
    </submittedName>
</protein>
<dbReference type="Proteomes" id="UP000242525">
    <property type="component" value="Unassembled WGS sequence"/>
</dbReference>
<feature type="compositionally biased region" description="Basic and acidic residues" evidence="2">
    <location>
        <begin position="1"/>
        <end position="18"/>
    </location>
</feature>
<dbReference type="OrthoDB" id="608866at2759"/>
<dbReference type="Pfam" id="PF00249">
    <property type="entry name" value="Myb_DNA-binding"/>
    <property type="match status" value="2"/>
</dbReference>
<feature type="region of interest" description="Disordered" evidence="2">
    <location>
        <begin position="601"/>
        <end position="727"/>
    </location>
</feature>
<dbReference type="InterPro" id="IPR001005">
    <property type="entry name" value="SANT/Myb"/>
</dbReference>
<feature type="region of interest" description="Disordered" evidence="2">
    <location>
        <begin position="50"/>
        <end position="109"/>
    </location>
</feature>
<proteinExistence type="predicted"/>
<dbReference type="Proteomes" id="UP000750522">
    <property type="component" value="Unassembled WGS sequence"/>
</dbReference>
<dbReference type="Gene3D" id="1.10.10.60">
    <property type="entry name" value="Homeodomain-like"/>
    <property type="match status" value="1"/>
</dbReference>
<dbReference type="PANTHER" id="PTHR46734:SF1">
    <property type="entry name" value="TELOMERIC REPEAT-BINDING FACTOR 1"/>
    <property type="match status" value="1"/>
</dbReference>